<comment type="caution">
    <text evidence="1">The sequence shown here is derived from an EMBL/GenBank/DDBJ whole genome shotgun (WGS) entry which is preliminary data.</text>
</comment>
<accession>A0A0F3IDS1</accession>
<evidence type="ECO:0000313" key="1">
    <source>
        <dbReference type="EMBL" id="KJV04955.1"/>
    </source>
</evidence>
<protein>
    <submittedName>
        <fullName evidence="1">Uncharacterized protein</fullName>
    </submittedName>
</protein>
<evidence type="ECO:0000313" key="2">
    <source>
        <dbReference type="Proteomes" id="UP000033684"/>
    </source>
</evidence>
<proteinExistence type="predicted"/>
<dbReference type="Proteomes" id="UP000033684">
    <property type="component" value="Unassembled WGS sequence"/>
</dbReference>
<reference evidence="1 2" key="2">
    <citation type="journal article" date="2016" name="Microb. Ecol.">
        <title>Genome Characteristics of a Novel Type I Methanotroph (Sn10-6) Isolated from a Flooded Indian Rice Field.</title>
        <authorList>
            <person name="Rahalkar M.C."/>
            <person name="Pandit P.S."/>
            <person name="Dhakephalkar P.K."/>
            <person name="Pore S."/>
            <person name="Arora P."/>
            <person name="Kapse N."/>
        </authorList>
    </citation>
    <scope>NUCLEOTIDE SEQUENCE [LARGE SCALE GENOMIC DNA]</scope>
    <source>
        <strain evidence="1 2">Sn10-6</strain>
    </source>
</reference>
<sequence length="106" mass="11821">MSQSDSGYLLEIAPSLWYLLSVKITKLREETMELLQFDAEKDELVIKIKGQDFNQLADLVAGVCSIYPSDGEAILGVTKSQARKLCDELVSVLDVMITILQQKNGR</sequence>
<dbReference type="AlphaFoldDB" id="A0A0F3IDS1"/>
<organism evidence="1 2">
    <name type="scientific">Methylocucumis oryzae</name>
    <dbReference type="NCBI Taxonomy" id="1632867"/>
    <lineage>
        <taxon>Bacteria</taxon>
        <taxon>Pseudomonadati</taxon>
        <taxon>Pseudomonadota</taxon>
        <taxon>Gammaproteobacteria</taxon>
        <taxon>Methylococcales</taxon>
        <taxon>Methylococcaceae</taxon>
        <taxon>Methylocucumis</taxon>
    </lineage>
</organism>
<keyword evidence="2" id="KW-1185">Reference proteome</keyword>
<dbReference type="EMBL" id="LAJX01000361">
    <property type="protein sequence ID" value="KJV04955.1"/>
    <property type="molecule type" value="Genomic_DNA"/>
</dbReference>
<gene>
    <name evidence="1" type="ORF">VZ94_21595</name>
</gene>
<dbReference type="RefSeq" id="WP_045780826.1">
    <property type="nucleotide sequence ID" value="NZ_LAJX01000361.1"/>
</dbReference>
<name>A0A0F3IDS1_9GAMM</name>
<reference evidence="2" key="1">
    <citation type="submission" date="2015-03" db="EMBL/GenBank/DDBJ databases">
        <title>Draft genome sequence of a novel methanotroph (Sn10-6) isolated from flooded ricefield rhizosphere in India.</title>
        <authorList>
            <person name="Pandit P.S."/>
            <person name="Pore S.D."/>
            <person name="Arora P."/>
            <person name="Kapse N.G."/>
            <person name="Dhakephalkar P.K."/>
            <person name="Rahalkar M.C."/>
        </authorList>
    </citation>
    <scope>NUCLEOTIDE SEQUENCE [LARGE SCALE GENOMIC DNA]</scope>
    <source>
        <strain evidence="2">Sn10-6</strain>
    </source>
</reference>